<sequence>MEPKMDGASSSEAVIKRQISECAHRYEARRREMSEPRGDRALQAREEAQIEILVHQLVQSDGPVLRVVRRLESADDAGTLFVVLRVLAERGFFEEVMGLAVSLSATPLAGAIADALVLSWPKEETAYVRSLLRHRNGLVIAVIAQLIGTKRLPLGEAMQHALEKEHREPAHAWLGWALGRVPHPPALPLLFDKLKREQDPQAATLIATALLRNGHQPTLDHCRERLEHESWPRQLCAIAGDAADATRLVAALKTVTVGPDDVLAAGLAGDRAAVPFLLDHLDTDSGASYRDSGASHRVSGASHRTLVTTALYLLTGAPLFHADSPKPKTAWAEDATAWRQWWQQQGSEFRAGTRYRLGRAVDPAVLLDQMASEWLPRALRQVAYEEYVIRYQLDGPFEAHLYVARQQETLSAMRAALAERETPFTPGAFYFKGALLPA</sequence>
<dbReference type="InterPro" id="IPR011989">
    <property type="entry name" value="ARM-like"/>
</dbReference>
<comment type="caution">
    <text evidence="1">The sequence shown here is derived from an EMBL/GenBank/DDBJ whole genome shotgun (WGS) entry which is preliminary data.</text>
</comment>
<organism evidence="1 2">
    <name type="scientific">Acanthopleuribacter pedis</name>
    <dbReference type="NCBI Taxonomy" id="442870"/>
    <lineage>
        <taxon>Bacteria</taxon>
        <taxon>Pseudomonadati</taxon>
        <taxon>Acidobacteriota</taxon>
        <taxon>Holophagae</taxon>
        <taxon>Acanthopleuribacterales</taxon>
        <taxon>Acanthopleuribacteraceae</taxon>
        <taxon>Acanthopleuribacter</taxon>
    </lineage>
</organism>
<accession>A0A8J7Q6W4</accession>
<name>A0A8J7Q6W4_9BACT</name>
<evidence type="ECO:0008006" key="3">
    <source>
        <dbReference type="Google" id="ProtNLM"/>
    </source>
</evidence>
<dbReference type="Proteomes" id="UP000664417">
    <property type="component" value="Unassembled WGS sequence"/>
</dbReference>
<dbReference type="RefSeq" id="WP_207861640.1">
    <property type="nucleotide sequence ID" value="NZ_JAFREP010000026.1"/>
</dbReference>
<evidence type="ECO:0000313" key="2">
    <source>
        <dbReference type="Proteomes" id="UP000664417"/>
    </source>
</evidence>
<evidence type="ECO:0000313" key="1">
    <source>
        <dbReference type="EMBL" id="MBO1321667.1"/>
    </source>
</evidence>
<dbReference type="AlphaFoldDB" id="A0A8J7Q6W4"/>
<reference evidence="1" key="1">
    <citation type="submission" date="2021-03" db="EMBL/GenBank/DDBJ databases">
        <authorList>
            <person name="Wang G."/>
        </authorList>
    </citation>
    <scope>NUCLEOTIDE SEQUENCE</scope>
    <source>
        <strain evidence="1">KCTC 12899</strain>
    </source>
</reference>
<protein>
    <recommendedName>
        <fullName evidence="3">HEAT repeat domain-containing protein</fullName>
    </recommendedName>
</protein>
<gene>
    <name evidence="1" type="ORF">J3U88_24525</name>
</gene>
<dbReference type="Gene3D" id="1.25.10.10">
    <property type="entry name" value="Leucine-rich Repeat Variant"/>
    <property type="match status" value="1"/>
</dbReference>
<keyword evidence="2" id="KW-1185">Reference proteome</keyword>
<dbReference type="EMBL" id="JAFREP010000026">
    <property type="protein sequence ID" value="MBO1321667.1"/>
    <property type="molecule type" value="Genomic_DNA"/>
</dbReference>
<proteinExistence type="predicted"/>